<organism evidence="2 3">
    <name type="scientific">Candidatus Saccharimonas aalborgensis</name>
    <dbReference type="NCBI Taxonomy" id="1332188"/>
    <lineage>
        <taxon>Bacteria</taxon>
        <taxon>Candidatus Saccharimonadota</taxon>
        <taxon>Candidatus Saccharimonadia</taxon>
        <taxon>Candidatus Saccharimonadales</taxon>
        <taxon>Candidatus Saccharimonadaceae</taxon>
        <taxon>Candidatus Saccharimonas</taxon>
    </lineage>
</organism>
<evidence type="ECO:0000313" key="2">
    <source>
        <dbReference type="EMBL" id="AGL62665.1"/>
    </source>
</evidence>
<feature type="region of interest" description="Disordered" evidence="1">
    <location>
        <begin position="1"/>
        <end position="24"/>
    </location>
</feature>
<dbReference type="STRING" id="1332188.L336_0966"/>
<sequence length="257" mass="28375">MTVAEMPPPADKPEEPITRKEPVNITSGPLAGIHEAIAGLEDPIDLPITDEEVSRYAQYLAELDEARATICEVVCDRFAYPDMQHIDELERRAIAMKKQYHIALSKLIAEVVLQSEGTETLLQELTTILYSNLSDINEYFAALSDKYDSTELITKEKIESFVEDLLDTYLHESTPRSASAIVDVLVEGQMAELNELFEQIFDCAPDLEDAEGEIAAELRRERAKDALIGLGKAAGQAITIAVGIAAGSIIADRVKRR</sequence>
<dbReference type="HOGENOM" id="CLU_1080487_0_0_0"/>
<feature type="compositionally biased region" description="Basic and acidic residues" evidence="1">
    <location>
        <begin position="11"/>
        <end position="22"/>
    </location>
</feature>
<gene>
    <name evidence="2" type="ORF">L336_0966</name>
</gene>
<dbReference type="KEGG" id="saal:L336_0966"/>
<dbReference type="PATRIC" id="fig|1332188.3.peg.960"/>
<reference evidence="2 3" key="1">
    <citation type="journal article" date="2013" name="Nat. Biotechnol.">
        <title>Genome sequences of rare, uncultured bacteria obtained by differential coverage binning of multiple metagenomes.</title>
        <authorList>
            <person name="Albertsen M."/>
            <person name="Hugenholtz P."/>
            <person name="Skarshewski A."/>
            <person name="Nielsen K.L."/>
            <person name="Tyson G.W."/>
            <person name="Nielsen P.H."/>
        </authorList>
    </citation>
    <scope>NUCLEOTIDE SEQUENCE [LARGE SCALE GENOMIC DNA]</scope>
    <source>
        <strain evidence="2">TM71</strain>
    </source>
</reference>
<feature type="compositionally biased region" description="Pro residues" evidence="1">
    <location>
        <begin position="1"/>
        <end position="10"/>
    </location>
</feature>
<evidence type="ECO:0000313" key="3">
    <source>
        <dbReference type="Proteomes" id="UP000013893"/>
    </source>
</evidence>
<protein>
    <submittedName>
        <fullName evidence="2">Uncharacterized protein</fullName>
    </submittedName>
</protein>
<accession>R4PWL0</accession>
<name>R4PWL0_9BACT</name>
<dbReference type="AlphaFoldDB" id="R4PWL0"/>
<dbReference type="Proteomes" id="UP000013893">
    <property type="component" value="Chromosome"/>
</dbReference>
<proteinExistence type="predicted"/>
<keyword evidence="3" id="KW-1185">Reference proteome</keyword>
<dbReference type="EMBL" id="CP005957">
    <property type="protein sequence ID" value="AGL62665.1"/>
    <property type="molecule type" value="Genomic_DNA"/>
</dbReference>
<evidence type="ECO:0000256" key="1">
    <source>
        <dbReference type="SAM" id="MobiDB-lite"/>
    </source>
</evidence>
<dbReference type="RefSeq" id="WP_015642115.1">
    <property type="nucleotide sequence ID" value="NC_021219.1"/>
</dbReference>